<sequence length="742" mass="84636">MTDLVYGTVQTIQDKKVMADELNNNNNNMVVQLHKINTYKNNLINSNNNINNNDDIIDNNNTTNGEMSNNTFLNEKQLIQQTLSVSKKRKKFKLINSKRFKQNDQHNNKYNCHIYQFDKMNTSNGNIEIITERIRDKWNKKMDFLLSVIGFAVDLANVWRFPYLCYKNGGGAFLIPYGLMLIFGGIPLFYMELALGQFIRKGAITSWGRVCPLLKGVGYSVVLVAFYTDWFYNMIIAWSLYYFGASFTFSLPWMSCNNSWNTENCIDFHLTKNDSISQWDNSSLRSNYSIMGNITFPVEEFFSNQVLGRTKDTNVENPGKIQWQILLCFIAVMVICYFSLWKGIHTSGKVVWFTALFPYVVLIIFLFRGITLPGSTNGIYHYIWPNIEKLKSAEPWVDAATQVFFSLGPGFGVLMAYASYNEFHNNVYRDALLVASINSLTSLLSGFVVFTLLGYMAYKRNVLVLDVIKDDPVLVFSVYPEALSTLPGSTFLSICFFLMLLTLGLDSSFGGSEAVITALSDEYPMIANHRELFVLGLFTFYIGIGALESTQGGIYWFHLFERTCVEYPILLAVLCETVCIAWIYGVDRFRQNIKQMLGFQPGIFWKICWKFIAPLFILFNITYGLSNYQPLQLGDYTYPLWANILGGIFSGSAVLTIPVVAIIQILRTEGTFNERIKKLIQPHECMEPNEYLIEDKPIINKKIPISLSDTFNSLKSSSSSSYLKKIQSTHSIPNCSKMNTNV</sequence>
<dbReference type="WBParaSite" id="SMRG1_64630.1">
    <property type="protein sequence ID" value="SMRG1_64630.1"/>
    <property type="gene ID" value="SMRG1_64630"/>
</dbReference>
<dbReference type="GO" id="GO:0032809">
    <property type="term" value="C:neuronal cell body membrane"/>
    <property type="evidence" value="ECO:0007669"/>
    <property type="project" value="TreeGrafter"/>
</dbReference>
<feature type="transmembrane region" description="Helical" evidence="16">
    <location>
        <begin position="144"/>
        <end position="162"/>
    </location>
</feature>
<feature type="binding site" evidence="13">
    <location>
        <position position="153"/>
    </location>
    <ligand>
        <name>Na(+)</name>
        <dbReference type="ChEBI" id="CHEBI:29101"/>
        <label>1</label>
    </ligand>
</feature>
<comment type="subcellular location">
    <subcellularLocation>
        <location evidence="1">Cell membrane</location>
        <topology evidence="1">Multi-pass membrane protein</topology>
    </subcellularLocation>
</comment>
<feature type="transmembrane region" description="Helical" evidence="16">
    <location>
        <begin position="432"/>
        <end position="458"/>
    </location>
</feature>
<keyword evidence="9 13" id="KW-0915">Sodium</keyword>
<feature type="binding site" evidence="13">
    <location>
        <position position="406"/>
    </location>
    <ligand>
        <name>Na(+)</name>
        <dbReference type="ChEBI" id="CHEBI:29101"/>
        <label>1</label>
    </ligand>
</feature>
<dbReference type="PROSITE" id="PS50267">
    <property type="entry name" value="NA_NEUROTRAN_SYMP_3"/>
    <property type="match status" value="1"/>
</dbReference>
<keyword evidence="6" id="KW-0532">Neurotransmitter transport</keyword>
<keyword evidence="3" id="KW-1003">Cell membrane</keyword>
<dbReference type="GO" id="GO:0051583">
    <property type="term" value="P:dopamine uptake involved in synaptic transmission"/>
    <property type="evidence" value="ECO:0007669"/>
    <property type="project" value="TreeGrafter"/>
</dbReference>
<keyword evidence="10 16" id="KW-0472">Membrane</keyword>
<evidence type="ECO:0000313" key="18">
    <source>
        <dbReference type="WBParaSite" id="SMRG1_64630.1"/>
    </source>
</evidence>
<dbReference type="InterPro" id="IPR000175">
    <property type="entry name" value="Na/ntran_symport"/>
</dbReference>
<comment type="similarity">
    <text evidence="15">Belongs to the sodium:neurotransmitter symporter (SNF) (TC 2.A.22) family.</text>
</comment>
<dbReference type="CDD" id="cd11556">
    <property type="entry name" value="SLC6sbd_SERT-like_u1"/>
    <property type="match status" value="1"/>
</dbReference>
<feature type="binding site" evidence="13">
    <location>
        <position position="150"/>
    </location>
    <ligand>
        <name>Na(+)</name>
        <dbReference type="ChEBI" id="CHEBI:29101"/>
        <label>1</label>
    </ligand>
</feature>
<evidence type="ECO:0000256" key="13">
    <source>
        <dbReference type="PIRSR" id="PIRSR600175-1"/>
    </source>
</evidence>
<dbReference type="Proteomes" id="UP000050790">
    <property type="component" value="Unassembled WGS sequence"/>
</dbReference>
<evidence type="ECO:0000256" key="8">
    <source>
        <dbReference type="ARBA" id="ARBA00022989"/>
    </source>
</evidence>
<dbReference type="PANTHER" id="PTHR11616:SF320">
    <property type="entry name" value="SODIUM-DEPENDENT NORADRENALINE TRANSPORTER"/>
    <property type="match status" value="1"/>
</dbReference>
<dbReference type="GO" id="GO:0006865">
    <property type="term" value="P:amino acid transport"/>
    <property type="evidence" value="ECO:0007669"/>
    <property type="project" value="TreeGrafter"/>
</dbReference>
<feature type="transmembrane region" description="Helical" evidence="16">
    <location>
        <begin position="638"/>
        <end position="666"/>
    </location>
</feature>
<keyword evidence="12" id="KW-0325">Glycoprotein</keyword>
<dbReference type="GO" id="GO:0005330">
    <property type="term" value="F:dopamine:sodium symporter activity"/>
    <property type="evidence" value="ECO:0007669"/>
    <property type="project" value="TreeGrafter"/>
</dbReference>
<feature type="transmembrane region" description="Helical" evidence="16">
    <location>
        <begin position="399"/>
        <end position="420"/>
    </location>
</feature>
<dbReference type="PRINTS" id="PR00176">
    <property type="entry name" value="NANEUSMPORT"/>
</dbReference>
<feature type="transmembrane region" description="Helical" evidence="16">
    <location>
        <begin position="174"/>
        <end position="195"/>
    </location>
</feature>
<feature type="transmembrane region" description="Helical" evidence="16">
    <location>
        <begin position="350"/>
        <end position="370"/>
    </location>
</feature>
<dbReference type="Pfam" id="PF00209">
    <property type="entry name" value="SNF"/>
    <property type="match status" value="1"/>
</dbReference>
<accession>A0AA85A5Q3</accession>
<feature type="binding site" evidence="13">
    <location>
        <position position="507"/>
    </location>
    <ligand>
        <name>Na(+)</name>
        <dbReference type="ChEBI" id="CHEBI:29101"/>
        <label>1</label>
    </ligand>
</feature>
<organism evidence="17 18">
    <name type="scientific">Schistosoma margrebowiei</name>
    <dbReference type="NCBI Taxonomy" id="48269"/>
    <lineage>
        <taxon>Eukaryota</taxon>
        <taxon>Metazoa</taxon>
        <taxon>Spiralia</taxon>
        <taxon>Lophotrochozoa</taxon>
        <taxon>Platyhelminthes</taxon>
        <taxon>Trematoda</taxon>
        <taxon>Digenea</taxon>
        <taxon>Strigeidida</taxon>
        <taxon>Schistosomatoidea</taxon>
        <taxon>Schistosomatidae</taxon>
        <taxon>Schistosoma</taxon>
    </lineage>
</organism>
<keyword evidence="11 14" id="KW-1015">Disulfide bond</keyword>
<feature type="transmembrane region" description="Helical" evidence="16">
    <location>
        <begin position="569"/>
        <end position="586"/>
    </location>
</feature>
<evidence type="ECO:0000256" key="9">
    <source>
        <dbReference type="ARBA" id="ARBA00023053"/>
    </source>
</evidence>
<keyword evidence="2 15" id="KW-0813">Transport</keyword>
<evidence type="ECO:0000256" key="7">
    <source>
        <dbReference type="ARBA" id="ARBA00022847"/>
    </source>
</evidence>
<feature type="binding site" evidence="13">
    <location>
        <position position="438"/>
    </location>
    <ligand>
        <name>Na(+)</name>
        <dbReference type="ChEBI" id="CHEBI:29101"/>
        <label>1</label>
    </ligand>
</feature>
<feature type="binding site" evidence="13">
    <location>
        <position position="157"/>
    </location>
    <ligand>
        <name>Na(+)</name>
        <dbReference type="ChEBI" id="CHEBI:29101"/>
        <label>1</label>
    </ligand>
</feature>
<evidence type="ECO:0000256" key="3">
    <source>
        <dbReference type="ARBA" id="ARBA00022475"/>
    </source>
</evidence>
<feature type="transmembrane region" description="Helical" evidence="16">
    <location>
        <begin position="321"/>
        <end position="338"/>
    </location>
</feature>
<dbReference type="SUPFAM" id="SSF161070">
    <property type="entry name" value="SNF-like"/>
    <property type="match status" value="1"/>
</dbReference>
<keyword evidence="8 16" id="KW-1133">Transmembrane helix</keyword>
<feature type="binding site" evidence="13">
    <location>
        <position position="152"/>
    </location>
    <ligand>
        <name>Na(+)</name>
        <dbReference type="ChEBI" id="CHEBI:29101"/>
        <label>1</label>
    </ligand>
</feature>
<feature type="transmembrane region" description="Helical" evidence="16">
    <location>
        <begin position="532"/>
        <end position="557"/>
    </location>
</feature>
<keyword evidence="5 13" id="KW-0479">Metal-binding</keyword>
<proteinExistence type="inferred from homology"/>
<dbReference type="GO" id="GO:0015874">
    <property type="term" value="P:norepinephrine transport"/>
    <property type="evidence" value="ECO:0007669"/>
    <property type="project" value="TreeGrafter"/>
</dbReference>
<evidence type="ECO:0000256" key="6">
    <source>
        <dbReference type="ARBA" id="ARBA00022775"/>
    </source>
</evidence>
<evidence type="ECO:0000256" key="11">
    <source>
        <dbReference type="ARBA" id="ARBA00023157"/>
    </source>
</evidence>
<evidence type="ECO:0000256" key="4">
    <source>
        <dbReference type="ARBA" id="ARBA00022692"/>
    </source>
</evidence>
<dbReference type="PROSITE" id="PS00754">
    <property type="entry name" value="NA_NEUROTRAN_SYMP_2"/>
    <property type="match status" value="1"/>
</dbReference>
<reference evidence="18" key="1">
    <citation type="submission" date="2023-11" db="UniProtKB">
        <authorList>
            <consortium name="WormBaseParasite"/>
        </authorList>
    </citation>
    <scope>IDENTIFICATION</scope>
</reference>
<dbReference type="GO" id="GO:0030424">
    <property type="term" value="C:axon"/>
    <property type="evidence" value="ECO:0007669"/>
    <property type="project" value="TreeGrafter"/>
</dbReference>
<evidence type="ECO:0000256" key="10">
    <source>
        <dbReference type="ARBA" id="ARBA00023136"/>
    </source>
</evidence>
<name>A0AA85A5Q3_9TREM</name>
<feature type="disulfide bond" evidence="14">
    <location>
        <begin position="256"/>
        <end position="265"/>
    </location>
</feature>
<evidence type="ECO:0000256" key="16">
    <source>
        <dbReference type="SAM" id="Phobius"/>
    </source>
</evidence>
<evidence type="ECO:0000256" key="15">
    <source>
        <dbReference type="RuleBase" id="RU003732"/>
    </source>
</evidence>
<evidence type="ECO:0000313" key="17">
    <source>
        <dbReference type="Proteomes" id="UP000050790"/>
    </source>
</evidence>
<feature type="transmembrane region" description="Helical" evidence="16">
    <location>
        <begin position="607"/>
        <end position="626"/>
    </location>
</feature>
<evidence type="ECO:0000256" key="2">
    <source>
        <dbReference type="ARBA" id="ARBA00022448"/>
    </source>
</evidence>
<dbReference type="GO" id="GO:0046872">
    <property type="term" value="F:metal ion binding"/>
    <property type="evidence" value="ECO:0007669"/>
    <property type="project" value="UniProtKB-KW"/>
</dbReference>
<protein>
    <recommendedName>
        <fullName evidence="15">Transporter</fullName>
    </recommendedName>
</protein>
<keyword evidence="7 15" id="KW-0769">Symport</keyword>
<keyword evidence="4 15" id="KW-0812">Transmembrane</keyword>
<dbReference type="InterPro" id="IPR037272">
    <property type="entry name" value="SNS_sf"/>
</dbReference>
<dbReference type="GO" id="GO:0042734">
    <property type="term" value="C:presynaptic membrane"/>
    <property type="evidence" value="ECO:0007669"/>
    <property type="project" value="TreeGrafter"/>
</dbReference>
<dbReference type="PANTHER" id="PTHR11616">
    <property type="entry name" value="SODIUM/CHLORIDE DEPENDENT TRANSPORTER"/>
    <property type="match status" value="1"/>
</dbReference>
<feature type="transmembrane region" description="Helical" evidence="16">
    <location>
        <begin position="216"/>
        <end position="243"/>
    </location>
</feature>
<evidence type="ECO:0000256" key="5">
    <source>
        <dbReference type="ARBA" id="ARBA00022723"/>
    </source>
</evidence>
<evidence type="ECO:0000256" key="14">
    <source>
        <dbReference type="PIRSR" id="PIRSR600175-2"/>
    </source>
</evidence>
<evidence type="ECO:0000256" key="12">
    <source>
        <dbReference type="ARBA" id="ARBA00023180"/>
    </source>
</evidence>
<feature type="binding site" evidence="13">
    <location>
        <position position="506"/>
    </location>
    <ligand>
        <name>Na(+)</name>
        <dbReference type="ChEBI" id="CHEBI:29101"/>
        <label>1</label>
    </ligand>
</feature>
<dbReference type="PROSITE" id="PS00610">
    <property type="entry name" value="NA_NEUROTRAN_SYMP_1"/>
    <property type="match status" value="1"/>
</dbReference>
<feature type="binding site" evidence="13">
    <location>
        <position position="503"/>
    </location>
    <ligand>
        <name>Na(+)</name>
        <dbReference type="ChEBI" id="CHEBI:29101"/>
        <label>1</label>
    </ligand>
</feature>
<feature type="transmembrane region" description="Helical" evidence="16">
    <location>
        <begin position="478"/>
        <end position="501"/>
    </location>
</feature>
<evidence type="ECO:0000256" key="1">
    <source>
        <dbReference type="ARBA" id="ARBA00004651"/>
    </source>
</evidence>
<dbReference type="AlphaFoldDB" id="A0AA85A5Q3"/>